<dbReference type="InParanoid" id="A0A419QC29"/>
<evidence type="ECO:0000313" key="1">
    <source>
        <dbReference type="EMBL" id="KAG5448572.1"/>
    </source>
</evidence>
<reference evidence="1 2" key="1">
    <citation type="journal article" date="2018" name="Biotechnol. Adv.">
        <title>Improved genomic resources and new bioinformatic workflow for the carcinogenic parasite Clonorchis sinensis: Biotechnological implications.</title>
        <authorList>
            <person name="Wang D."/>
            <person name="Korhonen P.K."/>
            <person name="Gasser R.B."/>
            <person name="Young N.D."/>
        </authorList>
    </citation>
    <scope>NUCLEOTIDE SEQUENCE [LARGE SCALE GENOMIC DNA]</scope>
    <source>
        <strain evidence="1">Cs-k2</strain>
    </source>
</reference>
<sequence>MTRWHQEIGLGCEHNGKSMLLFASGLVLVRELVKPSRLGAWLVEVSVTGGRLTSSSRANRANRLRATLERVFKNPVKSLNVGSRPHFDILCATSAHLCCSGEGKERTILSTTANDVGFRVLQRANGISERRVIPEPPGRQNKAGAGFLYGTINVRYKFTNYTNLDSSYLSKTNGPLGQKKDF</sequence>
<reference evidence="1 2" key="2">
    <citation type="journal article" date="2021" name="Genomics">
        <title>High-quality reference genome for Clonorchis sinensis.</title>
        <authorList>
            <person name="Young N.D."/>
            <person name="Stroehlein A.J."/>
            <person name="Kinkar L."/>
            <person name="Wang T."/>
            <person name="Sohn W.M."/>
            <person name="Chang B.C.H."/>
            <person name="Kaur P."/>
            <person name="Weisz D."/>
            <person name="Dudchenko O."/>
            <person name="Aiden E.L."/>
            <person name="Korhonen P.K."/>
            <person name="Gasser R.B."/>
        </authorList>
    </citation>
    <scope>NUCLEOTIDE SEQUENCE [LARGE SCALE GENOMIC DNA]</scope>
    <source>
        <strain evidence="1">Cs-k2</strain>
    </source>
</reference>
<keyword evidence="2" id="KW-1185">Reference proteome</keyword>
<dbReference type="AlphaFoldDB" id="A0A419QC29"/>
<comment type="caution">
    <text evidence="1">The sequence shown here is derived from an EMBL/GenBank/DDBJ whole genome shotgun (WGS) entry which is preliminary data.</text>
</comment>
<protein>
    <submittedName>
        <fullName evidence="1">Uncharacterized protein</fullName>
    </submittedName>
</protein>
<dbReference type="EMBL" id="NIRI02000042">
    <property type="protein sequence ID" value="KAG5448572.1"/>
    <property type="molecule type" value="Genomic_DNA"/>
</dbReference>
<gene>
    <name evidence="1" type="ORF">CSKR_102006</name>
</gene>
<name>A0A419QC29_CLOSI</name>
<accession>A0A419QC29</accession>
<organism evidence="1 2">
    <name type="scientific">Clonorchis sinensis</name>
    <name type="common">Chinese liver fluke</name>
    <dbReference type="NCBI Taxonomy" id="79923"/>
    <lineage>
        <taxon>Eukaryota</taxon>
        <taxon>Metazoa</taxon>
        <taxon>Spiralia</taxon>
        <taxon>Lophotrochozoa</taxon>
        <taxon>Platyhelminthes</taxon>
        <taxon>Trematoda</taxon>
        <taxon>Digenea</taxon>
        <taxon>Opisthorchiida</taxon>
        <taxon>Opisthorchiata</taxon>
        <taxon>Opisthorchiidae</taxon>
        <taxon>Clonorchis</taxon>
    </lineage>
</organism>
<dbReference type="OrthoDB" id="10633800at2759"/>
<dbReference type="Proteomes" id="UP000286415">
    <property type="component" value="Unassembled WGS sequence"/>
</dbReference>
<evidence type="ECO:0000313" key="2">
    <source>
        <dbReference type="Proteomes" id="UP000286415"/>
    </source>
</evidence>
<proteinExistence type="predicted"/>